<reference evidence="4" key="1">
    <citation type="journal article" date="2010" name="Genome Biol.">
        <title>Genome sequence of the necrotrophic plant pathogen Pythium ultimum reveals original pathogenicity mechanisms and effector repertoire.</title>
        <authorList>
            <person name="Levesque C.A."/>
            <person name="Brouwer H."/>
            <person name="Cano L."/>
            <person name="Hamilton J.P."/>
            <person name="Holt C."/>
            <person name="Huitema E."/>
            <person name="Raffaele S."/>
            <person name="Robideau G.P."/>
            <person name="Thines M."/>
            <person name="Win J."/>
            <person name="Zerillo M.M."/>
            <person name="Beakes G.W."/>
            <person name="Boore J.L."/>
            <person name="Busam D."/>
            <person name="Dumas B."/>
            <person name="Ferriera S."/>
            <person name="Fuerstenberg S.I."/>
            <person name="Gachon C.M."/>
            <person name="Gaulin E."/>
            <person name="Govers F."/>
            <person name="Grenville-Briggs L."/>
            <person name="Horner N."/>
            <person name="Hostetler J."/>
            <person name="Jiang R.H."/>
            <person name="Johnson J."/>
            <person name="Krajaejun T."/>
            <person name="Lin H."/>
            <person name="Meijer H.J."/>
            <person name="Moore B."/>
            <person name="Morris P."/>
            <person name="Phuntmart V."/>
            <person name="Puiu D."/>
            <person name="Shetty J."/>
            <person name="Stajich J.E."/>
            <person name="Tripathy S."/>
            <person name="Wawra S."/>
            <person name="van West P."/>
            <person name="Whitty B.R."/>
            <person name="Coutinho P.M."/>
            <person name="Henrissat B."/>
            <person name="Martin F."/>
            <person name="Thomas P.D."/>
            <person name="Tyler B.M."/>
            <person name="De Vries R.P."/>
            <person name="Kamoun S."/>
            <person name="Yandell M."/>
            <person name="Tisserat N."/>
            <person name="Buell C.R."/>
        </authorList>
    </citation>
    <scope>NUCLEOTIDE SEQUENCE</scope>
    <source>
        <strain evidence="4">DAOM:BR144</strain>
    </source>
</reference>
<dbReference type="EMBL" id="GL376585">
    <property type="status" value="NOT_ANNOTATED_CDS"/>
    <property type="molecule type" value="Genomic_DNA"/>
</dbReference>
<accession>K3WRY5</accession>
<proteinExistence type="predicted"/>
<dbReference type="VEuPathDB" id="FungiDB:PYU1_G007713"/>
<dbReference type="PROSITE" id="PS50096">
    <property type="entry name" value="IQ"/>
    <property type="match status" value="1"/>
</dbReference>
<evidence type="ECO:0000256" key="1">
    <source>
        <dbReference type="SAM" id="Coils"/>
    </source>
</evidence>
<evidence type="ECO:0000313" key="4">
    <source>
        <dbReference type="Proteomes" id="UP000019132"/>
    </source>
</evidence>
<reference evidence="4" key="2">
    <citation type="submission" date="2010-04" db="EMBL/GenBank/DDBJ databases">
        <authorList>
            <person name="Buell R."/>
            <person name="Hamilton J."/>
            <person name="Hostetler J."/>
        </authorList>
    </citation>
    <scope>NUCLEOTIDE SEQUENCE [LARGE SCALE GENOMIC DNA]</scope>
    <source>
        <strain evidence="4">DAOM:BR144</strain>
    </source>
</reference>
<dbReference type="InParanoid" id="K3WRY5"/>
<reference evidence="3" key="3">
    <citation type="submission" date="2015-02" db="UniProtKB">
        <authorList>
            <consortium name="EnsemblProtists"/>
        </authorList>
    </citation>
    <scope>IDENTIFICATION</scope>
    <source>
        <strain evidence="3">DAOM BR144</strain>
    </source>
</reference>
<sequence length="804" mass="93656">MGCMSQIAGEMAVLDKRVRSLAARQSTATVSTTAGPVPSKSRGATREGEASVHQQAIDQYLQESMDEIYKAHSSASKKSNAGAVSPAAGAHMTHAVREIRSTVRRLDRVFYEVASGDKQRQLAATKIAMVCRSFVVRRRFNKFQRALAAWQTRKCSQFLVYLEQFSAREEFINRQIAVMQDERTKALLRRVLAEIWDVVLMNLPLRMRRLEETERRFQLLQRNLIKGVFVAWKSMALGPRSRKKVTADSKKRHADARQRLEALERFELITTEMVHEEFLKENIRAIRSKHSSHVLRMYFQLMYTLEYAPMKLKWARAIAHDRKACIAKIWREWLPMFRAVQVDKAIAGVTERRTLHRFDKHHNLRKIDAHYRRTNLLKHLRAWATYGQRICRVRKLFEDNTKENLARLMRKWHVRAQYQHALRDNVIEEWSAYSRRIFQTPFRCWYVYASQKRAHRITKETICVAYERRQRRHIKYNFFRLWKHQVLFGNVEGVHSKLHLLRSLEDQKRMCLGLEANARLYQENIAALHASIAQLETKLEEKQLELAQVHDSTQVIRFGLHNSEQNIARVQGMLEAVRNIHPGTVERIEKMYNDNPLLSNDLKDVLELHARKRKELLDKIDVDETELEVHNAASSGTKSSGKLHEDDQLLLHRVKWVLSRLDLHYKDVADKSIPPSGTVTNSVTAKPMTMHSMNQLCALFEFIRDGDTSILTPENDPSLGDRYQRLLRPSSTAASTVGIVRRLDLLDETDTWHAFVQALTIQFVPEHMLSVKERLVKRAAQMDDEIAHIKANPHVYNVYRYASE</sequence>
<dbReference type="EnsemblProtists" id="PYU1_T007729">
    <property type="protein sequence ID" value="PYU1_T007729"/>
    <property type="gene ID" value="PYU1_G007713"/>
</dbReference>
<evidence type="ECO:0000256" key="2">
    <source>
        <dbReference type="SAM" id="MobiDB-lite"/>
    </source>
</evidence>
<protein>
    <submittedName>
        <fullName evidence="3">Uncharacterized protein</fullName>
    </submittedName>
</protein>
<dbReference type="HOGENOM" id="CLU_326928_0_0_1"/>
<dbReference type="Proteomes" id="UP000019132">
    <property type="component" value="Unassembled WGS sequence"/>
</dbReference>
<keyword evidence="4" id="KW-1185">Reference proteome</keyword>
<feature type="compositionally biased region" description="Polar residues" evidence="2">
    <location>
        <begin position="24"/>
        <end position="34"/>
    </location>
</feature>
<dbReference type="OMA" id="KISMMCR"/>
<dbReference type="eggNOG" id="ENOG502QQBS">
    <property type="taxonomic scope" value="Eukaryota"/>
</dbReference>
<evidence type="ECO:0000313" key="3">
    <source>
        <dbReference type="EnsemblProtists" id="PYU1_T007729"/>
    </source>
</evidence>
<feature type="region of interest" description="Disordered" evidence="2">
    <location>
        <begin position="24"/>
        <end position="51"/>
    </location>
</feature>
<keyword evidence="1" id="KW-0175">Coiled coil</keyword>
<organism evidence="3 4">
    <name type="scientific">Globisporangium ultimum (strain ATCC 200006 / CBS 805.95 / DAOM BR144)</name>
    <name type="common">Pythium ultimum</name>
    <dbReference type="NCBI Taxonomy" id="431595"/>
    <lineage>
        <taxon>Eukaryota</taxon>
        <taxon>Sar</taxon>
        <taxon>Stramenopiles</taxon>
        <taxon>Oomycota</taxon>
        <taxon>Peronosporomycetes</taxon>
        <taxon>Pythiales</taxon>
        <taxon>Pythiaceae</taxon>
        <taxon>Globisporangium</taxon>
    </lineage>
</organism>
<name>K3WRY5_GLOUD</name>
<dbReference type="AlphaFoldDB" id="K3WRY5"/>
<feature type="coiled-coil region" evidence="1">
    <location>
        <begin position="518"/>
        <end position="552"/>
    </location>
</feature>